<accession>A0A9J6CH93</accession>
<sequence>MANNQPYDSIEKEFDEMKERYENFIKPLDRIRDIKVNVFYHIVDNKRTKKELVEMARETRPFMAKEIWDLLNDFMEFMRNVPEEEGNNYKLLYEGFTPADLVKRLLFKRPLVFVGPHDHTILRFNGEKNVFSSNRAFKVAKTLDNPPDGDGYCLREYISYDENLLSSLISMSTPTFYVSDGSISFIGSTEGFKKPHIDQGILCGLVGARNTKYSFMEHRFINIRQERQWTGIHLSDQFWIKNVYSEAFPEGFIPTEANINANKKMYEKIYIDRINVVYLEKRLMLSILPYIKEAAARGKEKMKEVFCSVPPIGGGVWRGNVKAITIHNLIVNGILKFFDQKFNYEELKMLKAFALPETSLDVYTSFNHSMNIQSIKENADKMSVTVTFKEPMNHTIKIFNEIRYVAKPLPVEFEHCLSIAGYAWDGNSYPGNEYWSGDFGSFDPQAIYCSLLGQFQNPEVNINMANADRIKIYEI</sequence>
<name>A0A9J6CH93_POLVA</name>
<gene>
    <name evidence="1" type="ORF">PVAND_010599</name>
</gene>
<dbReference type="Pfam" id="PF16062">
    <property type="entry name" value="MavL-like"/>
    <property type="match status" value="1"/>
</dbReference>
<dbReference type="EMBL" id="JADBJN010000001">
    <property type="protein sequence ID" value="KAG5681139.1"/>
    <property type="molecule type" value="Genomic_DNA"/>
</dbReference>
<dbReference type="AlphaFoldDB" id="A0A9J6CH93"/>
<dbReference type="Proteomes" id="UP001107558">
    <property type="component" value="Chromosome 1"/>
</dbReference>
<dbReference type="InterPro" id="IPR032063">
    <property type="entry name" value="MavL-like"/>
</dbReference>
<dbReference type="OrthoDB" id="6357136at2759"/>
<evidence type="ECO:0000313" key="1">
    <source>
        <dbReference type="EMBL" id="KAG5681139.1"/>
    </source>
</evidence>
<comment type="caution">
    <text evidence="1">The sequence shown here is derived from an EMBL/GenBank/DDBJ whole genome shotgun (WGS) entry which is preliminary data.</text>
</comment>
<reference evidence="1" key="1">
    <citation type="submission" date="2021-03" db="EMBL/GenBank/DDBJ databases">
        <title>Chromosome level genome of the anhydrobiotic midge Polypedilum vanderplanki.</title>
        <authorList>
            <person name="Yoshida Y."/>
            <person name="Kikawada T."/>
            <person name="Gusev O."/>
        </authorList>
    </citation>
    <scope>NUCLEOTIDE SEQUENCE</scope>
    <source>
        <strain evidence="1">NIAS01</strain>
        <tissue evidence="1">Whole body or cell culture</tissue>
    </source>
</reference>
<protein>
    <submittedName>
        <fullName evidence="1">Uncharacterized protein</fullName>
    </submittedName>
</protein>
<keyword evidence="2" id="KW-1185">Reference proteome</keyword>
<organism evidence="1 2">
    <name type="scientific">Polypedilum vanderplanki</name>
    <name type="common">Sleeping chironomid midge</name>
    <dbReference type="NCBI Taxonomy" id="319348"/>
    <lineage>
        <taxon>Eukaryota</taxon>
        <taxon>Metazoa</taxon>
        <taxon>Ecdysozoa</taxon>
        <taxon>Arthropoda</taxon>
        <taxon>Hexapoda</taxon>
        <taxon>Insecta</taxon>
        <taxon>Pterygota</taxon>
        <taxon>Neoptera</taxon>
        <taxon>Endopterygota</taxon>
        <taxon>Diptera</taxon>
        <taxon>Nematocera</taxon>
        <taxon>Chironomoidea</taxon>
        <taxon>Chironomidae</taxon>
        <taxon>Chironominae</taxon>
        <taxon>Polypedilum</taxon>
        <taxon>Polypedilum</taxon>
    </lineage>
</organism>
<evidence type="ECO:0000313" key="2">
    <source>
        <dbReference type="Proteomes" id="UP001107558"/>
    </source>
</evidence>
<proteinExistence type="predicted"/>